<evidence type="ECO:0000313" key="3">
    <source>
        <dbReference type="Proteomes" id="UP001159363"/>
    </source>
</evidence>
<dbReference type="Proteomes" id="UP001159363">
    <property type="component" value="Chromosome 6"/>
</dbReference>
<gene>
    <name evidence="2" type="ORF">PR048_019914</name>
</gene>
<protein>
    <submittedName>
        <fullName evidence="2">Uncharacterized protein</fullName>
    </submittedName>
</protein>
<evidence type="ECO:0000313" key="2">
    <source>
        <dbReference type="EMBL" id="KAJ8879306.1"/>
    </source>
</evidence>
<accession>A0ABQ9H512</accession>
<name>A0ABQ9H512_9NEOP</name>
<feature type="region of interest" description="Disordered" evidence="1">
    <location>
        <begin position="161"/>
        <end position="195"/>
    </location>
</feature>
<evidence type="ECO:0000256" key="1">
    <source>
        <dbReference type="SAM" id="MobiDB-lite"/>
    </source>
</evidence>
<proteinExistence type="predicted"/>
<sequence length="434" mass="48618">MRQPSPRRASVVFPGRYTLARAARAYNCPRAKLNHLQTSHRDTRAYSFELISAGWKHYIADRNHSKKHLGCHRTNSYQLCNHTSPRSPKALFSRKLSAAESSEDLRRIATLQTHEHRPVLHRGLQLSYEDIATGFKLKIPARLVSPEYSCVLATLDGITSRGEERPRRYPGAKQRDSLTAAVRHPRASQAKETARRRACQLVDGGGLGGGGAEEVGHPRPRLMGASGRCQLQPNCLRLFWSSVSSSFDHASKQTWLRQAIRCSGDSLEAYGTEQVRRLGPGKETMKSRVLYWTLMKVVVERCLRKRSRITLASHVGERTVFDSWRCRSRIFGCGNHAGRCRWSTGFLEDLPLPPPINSGATPYSTDFIIPPAGHTLYVITRRGRLAPKVGRDIHIWVGNIESPGSELAVGDCGLRASETWLVTPRPSRHLSKSH</sequence>
<reference evidence="2 3" key="1">
    <citation type="submission" date="2023-02" db="EMBL/GenBank/DDBJ databases">
        <title>LHISI_Scaffold_Assembly.</title>
        <authorList>
            <person name="Stuart O.P."/>
            <person name="Cleave R."/>
            <person name="Magrath M.J.L."/>
            <person name="Mikheyev A.S."/>
        </authorList>
    </citation>
    <scope>NUCLEOTIDE SEQUENCE [LARGE SCALE GENOMIC DNA]</scope>
    <source>
        <strain evidence="2">Daus_M_001</strain>
        <tissue evidence="2">Leg muscle</tissue>
    </source>
</reference>
<dbReference type="EMBL" id="JARBHB010000007">
    <property type="protein sequence ID" value="KAJ8879306.1"/>
    <property type="molecule type" value="Genomic_DNA"/>
</dbReference>
<keyword evidence="3" id="KW-1185">Reference proteome</keyword>
<organism evidence="2 3">
    <name type="scientific">Dryococelus australis</name>
    <dbReference type="NCBI Taxonomy" id="614101"/>
    <lineage>
        <taxon>Eukaryota</taxon>
        <taxon>Metazoa</taxon>
        <taxon>Ecdysozoa</taxon>
        <taxon>Arthropoda</taxon>
        <taxon>Hexapoda</taxon>
        <taxon>Insecta</taxon>
        <taxon>Pterygota</taxon>
        <taxon>Neoptera</taxon>
        <taxon>Polyneoptera</taxon>
        <taxon>Phasmatodea</taxon>
        <taxon>Verophasmatodea</taxon>
        <taxon>Anareolatae</taxon>
        <taxon>Phasmatidae</taxon>
        <taxon>Eurycanthinae</taxon>
        <taxon>Dryococelus</taxon>
    </lineage>
</organism>
<comment type="caution">
    <text evidence="2">The sequence shown here is derived from an EMBL/GenBank/DDBJ whole genome shotgun (WGS) entry which is preliminary data.</text>
</comment>